<reference evidence="1 2" key="1">
    <citation type="submission" date="2016-07" db="EMBL/GenBank/DDBJ databases">
        <title>Pervasive Adenine N6-methylation of Active Genes in Fungi.</title>
        <authorList>
            <consortium name="DOE Joint Genome Institute"/>
            <person name="Mondo S.J."/>
            <person name="Dannebaum R.O."/>
            <person name="Kuo R.C."/>
            <person name="Labutti K."/>
            <person name="Haridas S."/>
            <person name="Kuo A."/>
            <person name="Salamov A."/>
            <person name="Ahrendt S.R."/>
            <person name="Lipzen A."/>
            <person name="Sullivan W."/>
            <person name="Andreopoulos W.B."/>
            <person name="Clum A."/>
            <person name="Lindquist E."/>
            <person name="Daum C."/>
            <person name="Ramamoorthy G.K."/>
            <person name="Gryganskyi A."/>
            <person name="Culley D."/>
            <person name="Magnuson J.K."/>
            <person name="James T.Y."/>
            <person name="O'Malley M.A."/>
            <person name="Stajich J.E."/>
            <person name="Spatafora J.W."/>
            <person name="Visel A."/>
            <person name="Grigoriev I.V."/>
        </authorList>
    </citation>
    <scope>NUCLEOTIDE SEQUENCE [LARGE SCALE GENOMIC DNA]</scope>
    <source>
        <strain evidence="1 2">JEL800</strain>
    </source>
</reference>
<comment type="caution">
    <text evidence="1">The sequence shown here is derived from an EMBL/GenBank/DDBJ whole genome shotgun (WGS) entry which is preliminary data.</text>
</comment>
<dbReference type="OrthoDB" id="10273051at2759"/>
<dbReference type="Proteomes" id="UP000193642">
    <property type="component" value="Unassembled WGS sequence"/>
</dbReference>
<name>A0A1Y2CLB2_9FUNG</name>
<keyword evidence="2" id="KW-1185">Reference proteome</keyword>
<dbReference type="EMBL" id="MCGO01000013">
    <property type="protein sequence ID" value="ORY47811.1"/>
    <property type="molecule type" value="Genomic_DNA"/>
</dbReference>
<evidence type="ECO:0000313" key="1">
    <source>
        <dbReference type="EMBL" id="ORY47811.1"/>
    </source>
</evidence>
<sequence length="197" mass="21178">MSLDLNFPNGATRSFLYTAATCTADNLYALAYTNVTSSCESFPTCIPNANGVYTNSDCTKKEPFLDAVELWGSEGQQFIWATVGSVSVSDKTQAQFSECSVNASGAWYAAIKFDQCFEVATGDKFKSCVWYSEPTEVACYEDNACAKAVAFTRGVNLVGEGESVLFKDIALFGSVGVAHCVNLQYALPYTSTGPLVL</sequence>
<protein>
    <submittedName>
        <fullName evidence="1">Uncharacterized protein</fullName>
    </submittedName>
</protein>
<organism evidence="1 2">
    <name type="scientific">Rhizoclosmatium globosum</name>
    <dbReference type="NCBI Taxonomy" id="329046"/>
    <lineage>
        <taxon>Eukaryota</taxon>
        <taxon>Fungi</taxon>
        <taxon>Fungi incertae sedis</taxon>
        <taxon>Chytridiomycota</taxon>
        <taxon>Chytridiomycota incertae sedis</taxon>
        <taxon>Chytridiomycetes</taxon>
        <taxon>Chytridiales</taxon>
        <taxon>Chytriomycetaceae</taxon>
        <taxon>Rhizoclosmatium</taxon>
    </lineage>
</organism>
<dbReference type="AlphaFoldDB" id="A0A1Y2CLB2"/>
<evidence type="ECO:0000313" key="2">
    <source>
        <dbReference type="Proteomes" id="UP000193642"/>
    </source>
</evidence>
<gene>
    <name evidence="1" type="ORF">BCR33DRAFT_714873</name>
</gene>
<proteinExistence type="predicted"/>
<accession>A0A1Y2CLB2</accession>